<dbReference type="EMBL" id="JAQGDS010000008">
    <property type="protein sequence ID" value="KAJ6258556.1"/>
    <property type="molecule type" value="Genomic_DNA"/>
</dbReference>
<evidence type="ECO:0000313" key="3">
    <source>
        <dbReference type="Proteomes" id="UP001221413"/>
    </source>
</evidence>
<dbReference type="InterPro" id="IPR002575">
    <property type="entry name" value="Aminoglycoside_PTrfase"/>
</dbReference>
<dbReference type="Pfam" id="PF01636">
    <property type="entry name" value="APH"/>
    <property type="match status" value="1"/>
</dbReference>
<reference evidence="2" key="1">
    <citation type="submission" date="2023-01" db="EMBL/GenBank/DDBJ databases">
        <title>The chitinases involved in constricting ring structure development in the nematode-trapping fungus Drechslerella dactyloides.</title>
        <authorList>
            <person name="Wang R."/>
            <person name="Zhang L."/>
            <person name="Tang P."/>
            <person name="Li S."/>
            <person name="Liang L."/>
        </authorList>
    </citation>
    <scope>NUCLEOTIDE SEQUENCE</scope>
    <source>
        <strain evidence="2">YMF1.00031</strain>
    </source>
</reference>
<gene>
    <name evidence="2" type="ORF">Dda_6600</name>
</gene>
<evidence type="ECO:0000313" key="2">
    <source>
        <dbReference type="EMBL" id="KAJ6258556.1"/>
    </source>
</evidence>
<dbReference type="Gene3D" id="3.30.200.20">
    <property type="entry name" value="Phosphorylase Kinase, domain 1"/>
    <property type="match status" value="1"/>
</dbReference>
<name>A0AAD6IXQ0_DREDA</name>
<comment type="caution">
    <text evidence="2">The sequence shown here is derived from an EMBL/GenBank/DDBJ whole genome shotgun (WGS) entry which is preliminary data.</text>
</comment>
<evidence type="ECO:0000259" key="1">
    <source>
        <dbReference type="Pfam" id="PF01636"/>
    </source>
</evidence>
<accession>A0AAD6IXQ0</accession>
<dbReference type="Proteomes" id="UP001221413">
    <property type="component" value="Unassembled WGS sequence"/>
</dbReference>
<proteinExistence type="predicted"/>
<feature type="domain" description="Aminoglycoside phosphotransferase" evidence="1">
    <location>
        <begin position="145"/>
        <end position="299"/>
    </location>
</feature>
<sequence>MADAHPPKLEMLKSTDQVLAYLSSVNDTTFPEDFRHPKSVTELTTGIGNGVHRLTFTTPLAIRNETSASTPPSTAILKHSTPYVFQIGGQTVVWDLWPFELYALRDVPNTAFVKTPEVYWVDESNRVMITEDAGPGSTTLKNLLLGENIPDATVFRKIGQELGRYLSGLHKWGQNAETLRKYENKDARVIASWRTCGRLEEALAKEYPDLSQDTKEKVKIYCDKEKSNALESGDTVIMGDFWTGNVLVNLNKDGELESLYIVDWEMIRPSDAATELSQMVAEVWEAGDFSSCPDAKAAAKHLTLGLCSEYKSGMGQLPEGILREVMLGAGAHVTVWVSIGFAEQGNELTFKKARDSAMQVLEVALEKDVRLQTDSVQDWGVSALR</sequence>
<dbReference type="AlphaFoldDB" id="A0AAD6IXQ0"/>
<dbReference type="Gene3D" id="3.90.1200.10">
    <property type="match status" value="1"/>
</dbReference>
<protein>
    <recommendedName>
        <fullName evidence="1">Aminoglycoside phosphotransferase domain-containing protein</fullName>
    </recommendedName>
</protein>
<organism evidence="2 3">
    <name type="scientific">Drechslerella dactyloides</name>
    <name type="common">Nematode-trapping fungus</name>
    <name type="synonym">Arthrobotrys dactyloides</name>
    <dbReference type="NCBI Taxonomy" id="74499"/>
    <lineage>
        <taxon>Eukaryota</taxon>
        <taxon>Fungi</taxon>
        <taxon>Dikarya</taxon>
        <taxon>Ascomycota</taxon>
        <taxon>Pezizomycotina</taxon>
        <taxon>Orbiliomycetes</taxon>
        <taxon>Orbiliales</taxon>
        <taxon>Orbiliaceae</taxon>
        <taxon>Drechslerella</taxon>
    </lineage>
</organism>
<dbReference type="InterPro" id="IPR011009">
    <property type="entry name" value="Kinase-like_dom_sf"/>
</dbReference>
<dbReference type="SUPFAM" id="SSF56112">
    <property type="entry name" value="Protein kinase-like (PK-like)"/>
    <property type="match status" value="1"/>
</dbReference>
<keyword evidence="3" id="KW-1185">Reference proteome</keyword>